<proteinExistence type="predicted"/>
<evidence type="ECO:0000259" key="2">
    <source>
        <dbReference type="Pfam" id="PF12146"/>
    </source>
</evidence>
<dbReference type="Pfam" id="PF12146">
    <property type="entry name" value="Hydrolase_4"/>
    <property type="match status" value="1"/>
</dbReference>
<dbReference type="PANTHER" id="PTHR12277">
    <property type="entry name" value="ALPHA/BETA HYDROLASE DOMAIN-CONTAINING PROTEIN"/>
    <property type="match status" value="1"/>
</dbReference>
<dbReference type="EMBL" id="JARBDR010000657">
    <property type="protein sequence ID" value="KAJ8308530.1"/>
    <property type="molecule type" value="Genomic_DNA"/>
</dbReference>
<dbReference type="PANTHER" id="PTHR12277:SF194">
    <property type="entry name" value="FI04476P"/>
    <property type="match status" value="1"/>
</dbReference>
<organism evidence="3 4">
    <name type="scientific">Tegillarca granosa</name>
    <name type="common">Malaysian cockle</name>
    <name type="synonym">Anadara granosa</name>
    <dbReference type="NCBI Taxonomy" id="220873"/>
    <lineage>
        <taxon>Eukaryota</taxon>
        <taxon>Metazoa</taxon>
        <taxon>Spiralia</taxon>
        <taxon>Lophotrochozoa</taxon>
        <taxon>Mollusca</taxon>
        <taxon>Bivalvia</taxon>
        <taxon>Autobranchia</taxon>
        <taxon>Pteriomorphia</taxon>
        <taxon>Arcoida</taxon>
        <taxon>Arcoidea</taxon>
        <taxon>Arcidae</taxon>
        <taxon>Tegillarca</taxon>
    </lineage>
</organism>
<evidence type="ECO:0000256" key="1">
    <source>
        <dbReference type="SAM" id="MobiDB-lite"/>
    </source>
</evidence>
<sequence length="278" mass="31635">MPKSRLRKISSNSSMQNGNQETLIDSKKDEKTKSELRKRKWKKELKIFESLGDTVGEGVCEKKKKLKKNLNEGGNQLLQTTVRWPPFIDITNPQEFGIRGARNFYLDVEENITIGVWHILPQSYLASQIKEDQYEGLLMSGYGDSKGVPTEEGVVTDSYYIYKWIKERHGSSPVFLWGHSLGTAITTKLAKKLCELDEKPDGVILESPFNNIRDAAKGHPLSLLYDAALRTRPKDSGPVEFISFNASYRYGHKHIFKAPELPSIIRRFVAACRVFLLL</sequence>
<feature type="compositionally biased region" description="Basic and acidic residues" evidence="1">
    <location>
        <begin position="24"/>
        <end position="35"/>
    </location>
</feature>
<dbReference type="InterPro" id="IPR022742">
    <property type="entry name" value="Hydrolase_4"/>
</dbReference>
<evidence type="ECO:0000313" key="3">
    <source>
        <dbReference type="EMBL" id="KAJ8308530.1"/>
    </source>
</evidence>
<dbReference type="Proteomes" id="UP001217089">
    <property type="component" value="Unassembled WGS sequence"/>
</dbReference>
<gene>
    <name evidence="3" type="ORF">KUTeg_013404</name>
</gene>
<keyword evidence="4" id="KW-1185">Reference proteome</keyword>
<dbReference type="InterPro" id="IPR029058">
    <property type="entry name" value="AB_hydrolase_fold"/>
</dbReference>
<evidence type="ECO:0000313" key="4">
    <source>
        <dbReference type="Proteomes" id="UP001217089"/>
    </source>
</evidence>
<comment type="caution">
    <text evidence="3">The sequence shown here is derived from an EMBL/GenBank/DDBJ whole genome shotgun (WGS) entry which is preliminary data.</text>
</comment>
<dbReference type="Gene3D" id="3.40.50.1820">
    <property type="entry name" value="alpha/beta hydrolase"/>
    <property type="match status" value="1"/>
</dbReference>
<reference evidence="3 4" key="1">
    <citation type="submission" date="2022-12" db="EMBL/GenBank/DDBJ databases">
        <title>Chromosome-level genome of Tegillarca granosa.</title>
        <authorList>
            <person name="Kim J."/>
        </authorList>
    </citation>
    <scope>NUCLEOTIDE SEQUENCE [LARGE SCALE GENOMIC DNA]</scope>
    <source>
        <strain evidence="3">Teg-2019</strain>
        <tissue evidence="3">Adductor muscle</tissue>
    </source>
</reference>
<feature type="domain" description="Serine aminopeptidase S33" evidence="2">
    <location>
        <begin position="141"/>
        <end position="216"/>
    </location>
</feature>
<accession>A0ABQ9EXJ4</accession>
<name>A0ABQ9EXJ4_TEGGR</name>
<dbReference type="SUPFAM" id="SSF53474">
    <property type="entry name" value="alpha/beta-Hydrolases"/>
    <property type="match status" value="1"/>
</dbReference>
<feature type="compositionally biased region" description="Polar residues" evidence="1">
    <location>
        <begin position="9"/>
        <end position="23"/>
    </location>
</feature>
<feature type="region of interest" description="Disordered" evidence="1">
    <location>
        <begin position="1"/>
        <end position="35"/>
    </location>
</feature>
<protein>
    <recommendedName>
        <fullName evidence="2">Serine aminopeptidase S33 domain-containing protein</fullName>
    </recommendedName>
</protein>